<dbReference type="Pfam" id="PF12698">
    <property type="entry name" value="ABC2_membrane_3"/>
    <property type="match status" value="1"/>
</dbReference>
<proteinExistence type="predicted"/>
<feature type="domain" description="ABC-2 type transporter transmembrane" evidence="6">
    <location>
        <begin position="27"/>
        <end position="402"/>
    </location>
</feature>
<keyword evidence="8" id="KW-1185">Reference proteome</keyword>
<evidence type="ECO:0000256" key="2">
    <source>
        <dbReference type="ARBA" id="ARBA00022692"/>
    </source>
</evidence>
<protein>
    <submittedName>
        <fullName evidence="7">ABC transporter permease</fullName>
    </submittedName>
</protein>
<dbReference type="GO" id="GO:0140359">
    <property type="term" value="F:ABC-type transporter activity"/>
    <property type="evidence" value="ECO:0007669"/>
    <property type="project" value="InterPro"/>
</dbReference>
<dbReference type="InterPro" id="IPR013525">
    <property type="entry name" value="ABC2_TM"/>
</dbReference>
<keyword evidence="3 5" id="KW-1133">Transmembrane helix</keyword>
<gene>
    <name evidence="7" type="ORF">H7U32_05975</name>
</gene>
<dbReference type="AlphaFoldDB" id="A0A938WZF8"/>
<comment type="caution">
    <text evidence="7">The sequence shown here is derived from an EMBL/GenBank/DDBJ whole genome shotgun (WGS) entry which is preliminary data.</text>
</comment>
<evidence type="ECO:0000259" key="6">
    <source>
        <dbReference type="Pfam" id="PF12698"/>
    </source>
</evidence>
<keyword evidence="4 5" id="KW-0472">Membrane</keyword>
<evidence type="ECO:0000256" key="5">
    <source>
        <dbReference type="SAM" id="Phobius"/>
    </source>
</evidence>
<feature type="transmembrane region" description="Helical" evidence="5">
    <location>
        <begin position="291"/>
        <end position="313"/>
    </location>
</feature>
<feature type="transmembrane region" description="Helical" evidence="5">
    <location>
        <begin position="28"/>
        <end position="47"/>
    </location>
</feature>
<evidence type="ECO:0000256" key="1">
    <source>
        <dbReference type="ARBA" id="ARBA00004141"/>
    </source>
</evidence>
<feature type="transmembrane region" description="Helical" evidence="5">
    <location>
        <begin position="252"/>
        <end position="279"/>
    </location>
</feature>
<name>A0A938WZF8_9BIFI</name>
<organism evidence="7 8">
    <name type="scientific">Bifidobacterium pullorum subsp. saeculare</name>
    <dbReference type="NCBI Taxonomy" id="78257"/>
    <lineage>
        <taxon>Bacteria</taxon>
        <taxon>Bacillati</taxon>
        <taxon>Actinomycetota</taxon>
        <taxon>Actinomycetes</taxon>
        <taxon>Bifidobacteriales</taxon>
        <taxon>Bifidobacteriaceae</taxon>
        <taxon>Bifidobacterium</taxon>
    </lineage>
</organism>
<evidence type="ECO:0000256" key="3">
    <source>
        <dbReference type="ARBA" id="ARBA00022989"/>
    </source>
</evidence>
<reference evidence="7" key="1">
    <citation type="submission" date="2020-08" db="EMBL/GenBank/DDBJ databases">
        <authorList>
            <person name="Cejkova D."/>
            <person name="Kubasova T."/>
            <person name="Jahodarova E."/>
            <person name="Rychlik I."/>
        </authorList>
    </citation>
    <scope>NUCLEOTIDE SEQUENCE</scope>
    <source>
        <strain evidence="7">An836</strain>
    </source>
</reference>
<feature type="transmembrane region" description="Helical" evidence="5">
    <location>
        <begin position="379"/>
        <end position="403"/>
    </location>
</feature>
<dbReference type="GO" id="GO:0016020">
    <property type="term" value="C:membrane"/>
    <property type="evidence" value="ECO:0007669"/>
    <property type="project" value="UniProtKB-SubCell"/>
</dbReference>
<evidence type="ECO:0000313" key="7">
    <source>
        <dbReference type="EMBL" id="MBM6699863.1"/>
    </source>
</evidence>
<dbReference type="EMBL" id="JACLYU010000010">
    <property type="protein sequence ID" value="MBM6699863.1"/>
    <property type="molecule type" value="Genomic_DNA"/>
</dbReference>
<reference evidence="7" key="2">
    <citation type="journal article" date="2021" name="Sci. Rep.">
        <title>The distribution of antibiotic resistance genes in chicken gut microbiota commensals.</title>
        <authorList>
            <person name="Juricova H."/>
            <person name="Matiasovicova J."/>
            <person name="Kubasova T."/>
            <person name="Cejkova D."/>
            <person name="Rychlik I."/>
        </authorList>
    </citation>
    <scope>NUCLEOTIDE SEQUENCE</scope>
    <source>
        <strain evidence="7">An836</strain>
    </source>
</reference>
<feature type="transmembrane region" description="Helical" evidence="5">
    <location>
        <begin position="210"/>
        <end position="232"/>
    </location>
</feature>
<dbReference type="Proteomes" id="UP000718821">
    <property type="component" value="Unassembled WGS sequence"/>
</dbReference>
<evidence type="ECO:0000256" key="4">
    <source>
        <dbReference type="ARBA" id="ARBA00023136"/>
    </source>
</evidence>
<dbReference type="RefSeq" id="WP_204468945.1">
    <property type="nucleotide sequence ID" value="NZ_JACLYU010000010.1"/>
</dbReference>
<accession>A0A938WZF8</accession>
<comment type="subcellular location">
    <subcellularLocation>
        <location evidence="1">Membrane</location>
        <topology evidence="1">Multi-pass membrane protein</topology>
    </subcellularLocation>
</comment>
<sequence>MSHGTNGPRTALRLVRFDLTQALRNRGIVIWVMVFPIVLASIFMVMFDGYESGEAATDIHVGLVIDGSAGTTRLADALKEATEGTSEGAASAGAADAAPLDITTYTDERDAAAAADAGEVCAYVLLREGERPRMVVPAREAGGIEQAIVQLVLDRIEQVSETLAIVAKQDPAALARPGVARALAASLAGDDVISERIAVLRTQSSEFTRYYYAMLGFSSLMGAQVALLLVVSKRADGSPAGMRRQVCATGPLAQLASGLIASWIVVFGCLVVSLAFIRLVAKVSLGGREGLAVLACAACALVSCAIGTLVGAVPHVPTGAKDVALTVLTMGLSLPAGLFGTPAQHLGDWLSLHLPWVQLVNPAVQVGETFYRLTFYDSLAPFAASLVTLAAMSAVCFAVAALLMRRQRHASL</sequence>
<keyword evidence="2 5" id="KW-0812">Transmembrane</keyword>
<evidence type="ECO:0000313" key="8">
    <source>
        <dbReference type="Proteomes" id="UP000718821"/>
    </source>
</evidence>